<organism evidence="2 3">
    <name type="scientific">Chryseobacterium taihuense</name>
    <dbReference type="NCBI Taxonomy" id="1141221"/>
    <lineage>
        <taxon>Bacteria</taxon>
        <taxon>Pseudomonadati</taxon>
        <taxon>Bacteroidota</taxon>
        <taxon>Flavobacteriia</taxon>
        <taxon>Flavobacteriales</taxon>
        <taxon>Weeksellaceae</taxon>
        <taxon>Chryseobacterium group</taxon>
        <taxon>Chryseobacterium</taxon>
    </lineage>
</organism>
<name>A0A4U8WDB6_9FLAO</name>
<dbReference type="EMBL" id="LR215974">
    <property type="protein sequence ID" value="VFB04352.1"/>
    <property type="molecule type" value="Genomic_DNA"/>
</dbReference>
<accession>A0A4U8WDB6</accession>
<dbReference type="RefSeq" id="WP_130914616.1">
    <property type="nucleotide sequence ID" value="NZ_LR215974.1"/>
</dbReference>
<keyword evidence="1" id="KW-0732">Signal</keyword>
<gene>
    <name evidence="2" type="ORF">NCTC12078_02377</name>
</gene>
<dbReference type="KEGG" id="ctai:NCTC12078_02377"/>
<dbReference type="Proteomes" id="UP000290013">
    <property type="component" value="Chromosome"/>
</dbReference>
<feature type="chain" id="PRO_5020743538" description="TonB C-terminal domain-containing protein" evidence="1">
    <location>
        <begin position="19"/>
        <end position="145"/>
    </location>
</feature>
<evidence type="ECO:0000313" key="3">
    <source>
        <dbReference type="Proteomes" id="UP000290013"/>
    </source>
</evidence>
<evidence type="ECO:0000256" key="1">
    <source>
        <dbReference type="SAM" id="SignalP"/>
    </source>
</evidence>
<proteinExistence type="predicted"/>
<protein>
    <recommendedName>
        <fullName evidence="4">TonB C-terminal domain-containing protein</fullName>
    </recommendedName>
</protein>
<sequence>MKKISFIFCLLAFYFAFGQDSTKTSGQLNELVLTVKNGKMEIEMEKSPEFYKGNETFKKMIQKKFNMKKVLNTGKKESCQVTFVVERDGSLSGIEAFGSNEELNNEAIRSVLKVKGNWIPGELNGVKVRGRMKFPITIDFTPKNN</sequence>
<dbReference type="AlphaFoldDB" id="A0A4U8WDB6"/>
<dbReference type="Gene3D" id="3.30.1150.10">
    <property type="match status" value="1"/>
</dbReference>
<evidence type="ECO:0008006" key="4">
    <source>
        <dbReference type="Google" id="ProtNLM"/>
    </source>
</evidence>
<dbReference type="SUPFAM" id="SSF74653">
    <property type="entry name" value="TolA/TonB C-terminal domain"/>
    <property type="match status" value="1"/>
</dbReference>
<reference evidence="2 3" key="1">
    <citation type="submission" date="2019-02" db="EMBL/GenBank/DDBJ databases">
        <authorList>
            <consortium name="Pathogen Informatics"/>
        </authorList>
    </citation>
    <scope>NUCLEOTIDE SEQUENCE [LARGE SCALE GENOMIC DNA]</scope>
    <source>
        <strain evidence="2 3">3012STDY6944375</strain>
    </source>
</reference>
<feature type="signal peptide" evidence="1">
    <location>
        <begin position="1"/>
        <end position="18"/>
    </location>
</feature>
<evidence type="ECO:0000313" key="2">
    <source>
        <dbReference type="EMBL" id="VFB04352.1"/>
    </source>
</evidence>